<dbReference type="KEGG" id="sxa:FMM02_02665"/>
<dbReference type="Proteomes" id="UP000321857">
    <property type="component" value="Chromosome"/>
</dbReference>
<name>A0A516IQ03_9SPHN</name>
<dbReference type="AlphaFoldDB" id="A0A516IQ03"/>
<sequence length="92" mass="9814">MKFAPIVLAALAMACSKAPTLIDGSSAETFAQTIEEARRDLPIKDRLTFDAALHNPVGRRFSAGDLDEAIRQSYHGMTAAQVVADARARGIG</sequence>
<protein>
    <recommendedName>
        <fullName evidence="3">Lipoprotein</fullName>
    </recommendedName>
</protein>
<dbReference type="OrthoDB" id="7580818at2"/>
<dbReference type="EMBL" id="CP041659">
    <property type="protein sequence ID" value="QDP18959.1"/>
    <property type="molecule type" value="Genomic_DNA"/>
</dbReference>
<keyword evidence="2" id="KW-1185">Reference proteome</keyword>
<gene>
    <name evidence="1" type="ORF">FMM02_02665</name>
</gene>
<evidence type="ECO:0000313" key="2">
    <source>
        <dbReference type="Proteomes" id="UP000321857"/>
    </source>
</evidence>
<organism evidence="1 2">
    <name type="scientific">Sphingomonas xanthus</name>
    <dbReference type="NCBI Taxonomy" id="2594473"/>
    <lineage>
        <taxon>Bacteria</taxon>
        <taxon>Pseudomonadati</taxon>
        <taxon>Pseudomonadota</taxon>
        <taxon>Alphaproteobacteria</taxon>
        <taxon>Sphingomonadales</taxon>
        <taxon>Sphingomonadaceae</taxon>
        <taxon>Sphingomonas</taxon>
    </lineage>
</organism>
<accession>A0A516IQ03</accession>
<proteinExistence type="predicted"/>
<dbReference type="PROSITE" id="PS51257">
    <property type="entry name" value="PROKAR_LIPOPROTEIN"/>
    <property type="match status" value="1"/>
</dbReference>
<reference evidence="1 2" key="1">
    <citation type="submission" date="2019-07" db="EMBL/GenBank/DDBJ databases">
        <title>Sphingomonas AE3 Genome sequencing and assembly.</title>
        <authorList>
            <person name="Kim H."/>
        </authorList>
    </citation>
    <scope>NUCLEOTIDE SEQUENCE [LARGE SCALE GENOMIC DNA]</scope>
    <source>
        <strain evidence="1 2">AE3</strain>
    </source>
</reference>
<dbReference type="RefSeq" id="WP_147493418.1">
    <property type="nucleotide sequence ID" value="NZ_CP041659.1"/>
</dbReference>
<evidence type="ECO:0000313" key="1">
    <source>
        <dbReference type="EMBL" id="QDP18959.1"/>
    </source>
</evidence>
<evidence type="ECO:0008006" key="3">
    <source>
        <dbReference type="Google" id="ProtNLM"/>
    </source>
</evidence>